<feature type="compositionally biased region" description="Polar residues" evidence="1">
    <location>
        <begin position="101"/>
        <end position="111"/>
    </location>
</feature>
<organism evidence="2">
    <name type="scientific">Culex pipiens</name>
    <name type="common">House mosquito</name>
    <dbReference type="NCBI Taxonomy" id="7175"/>
    <lineage>
        <taxon>Eukaryota</taxon>
        <taxon>Metazoa</taxon>
        <taxon>Ecdysozoa</taxon>
        <taxon>Arthropoda</taxon>
        <taxon>Hexapoda</taxon>
        <taxon>Insecta</taxon>
        <taxon>Pterygota</taxon>
        <taxon>Neoptera</taxon>
        <taxon>Endopterygota</taxon>
        <taxon>Diptera</taxon>
        <taxon>Nematocera</taxon>
        <taxon>Culicoidea</taxon>
        <taxon>Culicidae</taxon>
        <taxon>Culicinae</taxon>
        <taxon>Culicini</taxon>
        <taxon>Culex</taxon>
        <taxon>Culex</taxon>
    </lineage>
</organism>
<feature type="region of interest" description="Disordered" evidence="1">
    <location>
        <begin position="76"/>
        <end position="148"/>
    </location>
</feature>
<feature type="compositionally biased region" description="Basic and acidic residues" evidence="1">
    <location>
        <begin position="133"/>
        <end position="148"/>
    </location>
</feature>
<feature type="compositionally biased region" description="Polar residues" evidence="1">
    <location>
        <begin position="1"/>
        <end position="13"/>
    </location>
</feature>
<evidence type="ECO:0000313" key="2">
    <source>
        <dbReference type="EMBL" id="CAG6501090.1"/>
    </source>
</evidence>
<feature type="compositionally biased region" description="Basic residues" evidence="1">
    <location>
        <begin position="117"/>
        <end position="129"/>
    </location>
</feature>
<reference evidence="2" key="1">
    <citation type="submission" date="2021-05" db="EMBL/GenBank/DDBJ databases">
        <authorList>
            <person name="Alioto T."/>
            <person name="Alioto T."/>
            <person name="Gomez Garrido J."/>
        </authorList>
    </citation>
    <scope>NUCLEOTIDE SEQUENCE</scope>
</reference>
<accession>A0A8D8GB19</accession>
<protein>
    <submittedName>
        <fullName evidence="2">(northern house mosquito) hypothetical protein</fullName>
    </submittedName>
</protein>
<dbReference type="AlphaFoldDB" id="A0A8D8GB19"/>
<dbReference type="EMBL" id="HBUE01141763">
    <property type="protein sequence ID" value="CAG6501090.1"/>
    <property type="molecule type" value="Transcribed_RNA"/>
</dbReference>
<sequence>MARAKLQTSQSPRLPSPGAHSGRILRAQIQRPTRAASLPGRLCRAVHLRQGPNPLRGQRSPSSPPISHRILVHVHQHHAGHPKHVQPNQGLALPDGPNADQLPQRSAQGVQSVPARVRGHAGKARRSAGRGRSLAENRRRPSDPGRADHHHQFYQLLDAAVPRHDRRQPGRPEHVLIVSCVIKKPFV</sequence>
<name>A0A8D8GB19_CULPI</name>
<proteinExistence type="predicted"/>
<feature type="region of interest" description="Disordered" evidence="1">
    <location>
        <begin position="1"/>
        <end position="23"/>
    </location>
</feature>
<evidence type="ECO:0000256" key="1">
    <source>
        <dbReference type="SAM" id="MobiDB-lite"/>
    </source>
</evidence>